<proteinExistence type="predicted"/>
<organism evidence="1 2">
    <name type="scientific">Zunongwangia profunda (strain DSM 18752 / CCTCC AB 206139 / SM-A87)</name>
    <name type="common">Wangia profunda</name>
    <dbReference type="NCBI Taxonomy" id="655815"/>
    <lineage>
        <taxon>Bacteria</taxon>
        <taxon>Pseudomonadati</taxon>
        <taxon>Bacteroidota</taxon>
        <taxon>Flavobacteriia</taxon>
        <taxon>Flavobacteriales</taxon>
        <taxon>Flavobacteriaceae</taxon>
        <taxon>Zunongwangia</taxon>
    </lineage>
</organism>
<evidence type="ECO:0000313" key="2">
    <source>
        <dbReference type="Proteomes" id="UP000001654"/>
    </source>
</evidence>
<dbReference type="Proteomes" id="UP000001654">
    <property type="component" value="Chromosome"/>
</dbReference>
<name>D5BJQ4_ZUNPS</name>
<keyword evidence="2" id="KW-1185">Reference proteome</keyword>
<dbReference type="AlphaFoldDB" id="D5BJQ4"/>
<protein>
    <submittedName>
        <fullName evidence="1">Uncharacterized protein</fullName>
    </submittedName>
</protein>
<dbReference type="STRING" id="655815.ZPR_3436"/>
<reference evidence="1 2" key="1">
    <citation type="journal article" date="2010" name="BMC Genomics">
        <title>The complete genome of Zunongwangia profunda SM-A87 reveals its adaptation to the deep-sea environment and ecological role in sedimentary organic nitrogen degradation.</title>
        <authorList>
            <person name="Qin Q.L."/>
            <person name="Zhang X.Y."/>
            <person name="Wang X.M."/>
            <person name="Liu G.M."/>
            <person name="Chen X.L."/>
            <person name="Xie B.B."/>
            <person name="Dang H.Y."/>
            <person name="Zhou B.C."/>
            <person name="Yu J."/>
            <person name="Zhang Y.Z."/>
        </authorList>
    </citation>
    <scope>NUCLEOTIDE SEQUENCE [LARGE SCALE GENOMIC DNA]</scope>
    <source>
        <strain evidence="2">DSM 18752 / CCTCC AB 206139 / SM-A87</strain>
    </source>
</reference>
<sequence length="36" mass="4118">MTGLQVLIKSQPLESFNIRKIFTKLPQLPYPTSEAQ</sequence>
<dbReference type="KEGG" id="zpr:ZPR_3436"/>
<gene>
    <name evidence="1" type="ordered locus">ZPR_3436</name>
</gene>
<accession>D5BJQ4</accession>
<dbReference type="EMBL" id="CP001650">
    <property type="protein sequence ID" value="ADF53752.1"/>
    <property type="molecule type" value="Genomic_DNA"/>
</dbReference>
<dbReference type="HOGENOM" id="CLU_3359357_0_0_10"/>
<evidence type="ECO:0000313" key="1">
    <source>
        <dbReference type="EMBL" id="ADF53752.1"/>
    </source>
</evidence>